<accession>A0ABD2VX00</accession>
<proteinExistence type="predicted"/>
<keyword evidence="5" id="KW-1185">Reference proteome</keyword>
<dbReference type="PANTHER" id="PTHR24198:SF165">
    <property type="entry name" value="ANKYRIN REPEAT-CONTAINING PROTEIN-RELATED"/>
    <property type="match status" value="1"/>
</dbReference>
<comment type="caution">
    <text evidence="4">The sequence shown here is derived from an EMBL/GenBank/DDBJ whole genome shotgun (WGS) entry which is preliminary data.</text>
</comment>
<sequence>MELKDQQQVEQLRSSINKLNLSEKVDQQLANYSEDQPRVESYNQNIVPEPLEQLRDRIDRLSLSDKIDEQLTNSSLRYAVQQNNVEMMVELLKQGANPNATNEDGSTPLHMMAANPSQYDTMERFFQSIDEKIRYDDAQKSIKEIPLRVALKQEYEKIKSLLTERYNPIPGKRYGSIKHSGLVNMLFDGKHQLVQLDAQDKSGDTPLHLATRSRNEKAIALLLRRGADPTFRNLSGQDAQTDILKNSFKSTDSSIDVCPKLHKHASKNRGDCRFQLSTRRVSRRTRYERMKQAERKYQRESAYGTIQREPVDLTIRG</sequence>
<evidence type="ECO:0000313" key="5">
    <source>
        <dbReference type="Proteomes" id="UP001627154"/>
    </source>
</evidence>
<dbReference type="PANTHER" id="PTHR24198">
    <property type="entry name" value="ANKYRIN REPEAT AND PROTEIN KINASE DOMAIN-CONTAINING PROTEIN"/>
    <property type="match status" value="1"/>
</dbReference>
<dbReference type="Pfam" id="PF12796">
    <property type="entry name" value="Ank_2"/>
    <property type="match status" value="1"/>
</dbReference>
<reference evidence="4 5" key="1">
    <citation type="journal article" date="2024" name="bioRxiv">
        <title>A reference genome for Trichogramma kaykai: A tiny desert-dwelling parasitoid wasp with competing sex-ratio distorters.</title>
        <authorList>
            <person name="Culotta J."/>
            <person name="Lindsey A.R."/>
        </authorList>
    </citation>
    <scope>NUCLEOTIDE SEQUENCE [LARGE SCALE GENOMIC DNA]</scope>
    <source>
        <strain evidence="4 5">KSX58</strain>
    </source>
</reference>
<evidence type="ECO:0000256" key="1">
    <source>
        <dbReference type="ARBA" id="ARBA00022737"/>
    </source>
</evidence>
<dbReference type="SMART" id="SM00248">
    <property type="entry name" value="ANK"/>
    <property type="match status" value="3"/>
</dbReference>
<dbReference type="InterPro" id="IPR036770">
    <property type="entry name" value="Ankyrin_rpt-contain_sf"/>
</dbReference>
<dbReference type="PROSITE" id="PS50297">
    <property type="entry name" value="ANK_REP_REGION"/>
    <property type="match status" value="1"/>
</dbReference>
<dbReference type="Pfam" id="PF00023">
    <property type="entry name" value="Ank"/>
    <property type="match status" value="1"/>
</dbReference>
<evidence type="ECO:0000313" key="4">
    <source>
        <dbReference type="EMBL" id="KAL3384991.1"/>
    </source>
</evidence>
<organism evidence="4 5">
    <name type="scientific">Trichogramma kaykai</name>
    <dbReference type="NCBI Taxonomy" id="54128"/>
    <lineage>
        <taxon>Eukaryota</taxon>
        <taxon>Metazoa</taxon>
        <taxon>Ecdysozoa</taxon>
        <taxon>Arthropoda</taxon>
        <taxon>Hexapoda</taxon>
        <taxon>Insecta</taxon>
        <taxon>Pterygota</taxon>
        <taxon>Neoptera</taxon>
        <taxon>Endopterygota</taxon>
        <taxon>Hymenoptera</taxon>
        <taxon>Apocrita</taxon>
        <taxon>Proctotrupomorpha</taxon>
        <taxon>Chalcidoidea</taxon>
        <taxon>Trichogrammatidae</taxon>
        <taxon>Trichogramma</taxon>
    </lineage>
</organism>
<name>A0ABD2VX00_9HYME</name>
<dbReference type="InterPro" id="IPR002110">
    <property type="entry name" value="Ankyrin_rpt"/>
</dbReference>
<dbReference type="EMBL" id="JBJJXI010000166">
    <property type="protein sequence ID" value="KAL3384991.1"/>
    <property type="molecule type" value="Genomic_DNA"/>
</dbReference>
<dbReference type="PROSITE" id="PS50088">
    <property type="entry name" value="ANK_REPEAT"/>
    <property type="match status" value="2"/>
</dbReference>
<keyword evidence="2 3" id="KW-0040">ANK repeat</keyword>
<dbReference type="Gene3D" id="1.25.40.20">
    <property type="entry name" value="Ankyrin repeat-containing domain"/>
    <property type="match status" value="1"/>
</dbReference>
<dbReference type="SUPFAM" id="SSF48403">
    <property type="entry name" value="Ankyrin repeat"/>
    <property type="match status" value="1"/>
</dbReference>
<evidence type="ECO:0000256" key="2">
    <source>
        <dbReference type="ARBA" id="ARBA00023043"/>
    </source>
</evidence>
<dbReference type="Proteomes" id="UP001627154">
    <property type="component" value="Unassembled WGS sequence"/>
</dbReference>
<feature type="repeat" description="ANK" evidence="3">
    <location>
        <begin position="202"/>
        <end position="234"/>
    </location>
</feature>
<dbReference type="AlphaFoldDB" id="A0ABD2VX00"/>
<keyword evidence="1" id="KW-0677">Repeat</keyword>
<feature type="repeat" description="ANK" evidence="3">
    <location>
        <begin position="71"/>
        <end position="103"/>
    </location>
</feature>
<gene>
    <name evidence="4" type="ORF">TKK_019390</name>
</gene>
<protein>
    <submittedName>
        <fullName evidence="4">Uncharacterized protein</fullName>
    </submittedName>
</protein>
<evidence type="ECO:0000256" key="3">
    <source>
        <dbReference type="PROSITE-ProRule" id="PRU00023"/>
    </source>
</evidence>